<name>A0A1W0WN24_HYPEX</name>
<dbReference type="Proteomes" id="UP000192578">
    <property type="component" value="Unassembled WGS sequence"/>
</dbReference>
<gene>
    <name evidence="1" type="ORF">BV898_09254</name>
</gene>
<dbReference type="AlphaFoldDB" id="A0A1W0WN24"/>
<reference evidence="2" key="1">
    <citation type="submission" date="2017-01" db="EMBL/GenBank/DDBJ databases">
        <title>Comparative genomics of anhydrobiosis in the tardigrade Hypsibius dujardini.</title>
        <authorList>
            <person name="Yoshida Y."/>
            <person name="Koutsovoulos G."/>
            <person name="Laetsch D."/>
            <person name="Stevens L."/>
            <person name="Kumar S."/>
            <person name="Horikawa D."/>
            <person name="Ishino K."/>
            <person name="Komine S."/>
            <person name="Tomita M."/>
            <person name="Blaxter M."/>
            <person name="Arakawa K."/>
        </authorList>
    </citation>
    <scope>NUCLEOTIDE SEQUENCE [LARGE SCALE GENOMIC DNA]</scope>
    <source>
        <strain evidence="2">Z151</strain>
    </source>
</reference>
<evidence type="ECO:0000313" key="1">
    <source>
        <dbReference type="EMBL" id="OQV16582.1"/>
    </source>
</evidence>
<proteinExistence type="predicted"/>
<protein>
    <submittedName>
        <fullName evidence="1">Uncharacterized protein</fullName>
    </submittedName>
</protein>
<dbReference type="EMBL" id="MTYJ01000072">
    <property type="protein sequence ID" value="OQV16582.1"/>
    <property type="molecule type" value="Genomic_DNA"/>
</dbReference>
<evidence type="ECO:0000313" key="2">
    <source>
        <dbReference type="Proteomes" id="UP000192578"/>
    </source>
</evidence>
<sequence length="156" mass="17036">MEVFHAVWVSYSQQPPPQQHHHHGQNGMMGVENQAWVDNLARPGGDLIEASSARTSAFLSSTAAAASPDRPPSSHPFTSACVLLQPELEFGESPGSSHYRRPARIIAESAQCGRVAGADAAACPVLRPAWRHYLRRGRWEPFQRVNCPYRGTPPGS</sequence>
<organism evidence="1 2">
    <name type="scientific">Hypsibius exemplaris</name>
    <name type="common">Freshwater tardigrade</name>
    <dbReference type="NCBI Taxonomy" id="2072580"/>
    <lineage>
        <taxon>Eukaryota</taxon>
        <taxon>Metazoa</taxon>
        <taxon>Ecdysozoa</taxon>
        <taxon>Tardigrada</taxon>
        <taxon>Eutardigrada</taxon>
        <taxon>Parachela</taxon>
        <taxon>Hypsibioidea</taxon>
        <taxon>Hypsibiidae</taxon>
        <taxon>Hypsibius</taxon>
    </lineage>
</organism>
<accession>A0A1W0WN24</accession>
<comment type="caution">
    <text evidence="1">The sequence shown here is derived from an EMBL/GenBank/DDBJ whole genome shotgun (WGS) entry which is preliminary data.</text>
</comment>
<keyword evidence="2" id="KW-1185">Reference proteome</keyword>